<feature type="domain" description="C2H2-type" evidence="14">
    <location>
        <begin position="185"/>
        <end position="212"/>
    </location>
</feature>
<feature type="region of interest" description="Disordered" evidence="13">
    <location>
        <begin position="1387"/>
        <end position="1445"/>
    </location>
</feature>
<evidence type="ECO:0000313" key="15">
    <source>
        <dbReference type="Proteomes" id="UP000515152"/>
    </source>
</evidence>
<dbReference type="GO" id="GO:0000978">
    <property type="term" value="F:RNA polymerase II cis-regulatory region sequence-specific DNA binding"/>
    <property type="evidence" value="ECO:0007669"/>
    <property type="project" value="TreeGrafter"/>
</dbReference>
<evidence type="ECO:0000256" key="1">
    <source>
        <dbReference type="ARBA" id="ARBA00004123"/>
    </source>
</evidence>
<feature type="domain" description="C2H2-type" evidence="14">
    <location>
        <begin position="406"/>
        <end position="433"/>
    </location>
</feature>
<evidence type="ECO:0000256" key="9">
    <source>
        <dbReference type="ARBA" id="ARBA00023163"/>
    </source>
</evidence>
<dbReference type="Pfam" id="PF13894">
    <property type="entry name" value="zf-C2H2_4"/>
    <property type="match status" value="1"/>
</dbReference>
<dbReference type="OrthoDB" id="3069995at2759"/>
<feature type="compositionally biased region" description="Low complexity" evidence="13">
    <location>
        <begin position="121"/>
        <end position="133"/>
    </location>
</feature>
<dbReference type="RefSeq" id="XP_031439578.1">
    <property type="nucleotide sequence ID" value="XM_031583718.2"/>
</dbReference>
<protein>
    <recommendedName>
        <fullName evidence="11">Ras-responsive element-binding protein 1</fullName>
    </recommendedName>
</protein>
<feature type="compositionally biased region" description="Acidic residues" evidence="13">
    <location>
        <begin position="1430"/>
        <end position="1440"/>
    </location>
</feature>
<keyword evidence="6" id="KW-0862">Zinc</keyword>
<evidence type="ECO:0000313" key="16">
    <source>
        <dbReference type="RefSeq" id="XP_031439578.1"/>
    </source>
</evidence>
<organism evidence="15 16">
    <name type="scientific">Clupea harengus</name>
    <name type="common">Atlantic herring</name>
    <dbReference type="NCBI Taxonomy" id="7950"/>
    <lineage>
        <taxon>Eukaryota</taxon>
        <taxon>Metazoa</taxon>
        <taxon>Chordata</taxon>
        <taxon>Craniata</taxon>
        <taxon>Vertebrata</taxon>
        <taxon>Euteleostomi</taxon>
        <taxon>Actinopterygii</taxon>
        <taxon>Neopterygii</taxon>
        <taxon>Teleostei</taxon>
        <taxon>Clupei</taxon>
        <taxon>Clupeiformes</taxon>
        <taxon>Clupeoidei</taxon>
        <taxon>Clupeidae</taxon>
        <taxon>Clupea</taxon>
    </lineage>
</organism>
<feature type="compositionally biased region" description="Low complexity" evidence="13">
    <location>
        <begin position="645"/>
        <end position="675"/>
    </location>
</feature>
<comment type="similarity">
    <text evidence="2">Belongs to the krueppel C2H2-type zinc-finger protein family.</text>
</comment>
<keyword evidence="10" id="KW-0539">Nucleus</keyword>
<feature type="region of interest" description="Disordered" evidence="13">
    <location>
        <begin position="1463"/>
        <end position="1492"/>
    </location>
</feature>
<feature type="region of interest" description="Disordered" evidence="13">
    <location>
        <begin position="631"/>
        <end position="692"/>
    </location>
</feature>
<dbReference type="PROSITE" id="PS00028">
    <property type="entry name" value="ZINC_FINGER_C2H2_1"/>
    <property type="match status" value="14"/>
</dbReference>
<gene>
    <name evidence="16" type="primary">rreb1a</name>
</gene>
<dbReference type="InterPro" id="IPR036236">
    <property type="entry name" value="Znf_C2H2_sf"/>
</dbReference>
<dbReference type="FunFam" id="3.30.160.60:FF:002109">
    <property type="entry name" value="ras-responsive element-binding protein 1 isoform X1"/>
    <property type="match status" value="1"/>
</dbReference>
<feature type="compositionally biased region" description="Basic and acidic residues" evidence="13">
    <location>
        <begin position="1231"/>
        <end position="1240"/>
    </location>
</feature>
<evidence type="ECO:0000256" key="3">
    <source>
        <dbReference type="ARBA" id="ARBA00022723"/>
    </source>
</evidence>
<evidence type="ECO:0000256" key="5">
    <source>
        <dbReference type="ARBA" id="ARBA00022771"/>
    </source>
</evidence>
<name>A0A6P8GKS9_CLUHA</name>
<feature type="region of interest" description="Disordered" evidence="13">
    <location>
        <begin position="99"/>
        <end position="148"/>
    </location>
</feature>
<dbReference type="GO" id="GO:0000122">
    <property type="term" value="P:negative regulation of transcription by RNA polymerase II"/>
    <property type="evidence" value="ECO:0007669"/>
    <property type="project" value="UniProtKB-ARBA"/>
</dbReference>
<feature type="compositionally biased region" description="Basic and acidic residues" evidence="13">
    <location>
        <begin position="47"/>
        <end position="67"/>
    </location>
</feature>
<dbReference type="FunFam" id="3.30.160.60:FF:000599">
    <property type="entry name" value="ras-responsive element-binding protein 1 isoform X1"/>
    <property type="match status" value="1"/>
</dbReference>
<evidence type="ECO:0000256" key="13">
    <source>
        <dbReference type="SAM" id="MobiDB-lite"/>
    </source>
</evidence>
<proteinExistence type="inferred from homology"/>
<feature type="domain" description="C2H2-type" evidence="14">
    <location>
        <begin position="1279"/>
        <end position="1306"/>
    </location>
</feature>
<feature type="region of interest" description="Disordered" evidence="13">
    <location>
        <begin position="233"/>
        <end position="279"/>
    </location>
</feature>
<feature type="compositionally biased region" description="Polar residues" evidence="13">
    <location>
        <begin position="1356"/>
        <end position="1366"/>
    </location>
</feature>
<dbReference type="FunFam" id="3.30.160.60:FF:000487">
    <property type="entry name" value="ras-responsive element-binding protein 1 isoform X1"/>
    <property type="match status" value="1"/>
</dbReference>
<keyword evidence="9" id="KW-0804">Transcription</keyword>
<feature type="compositionally biased region" description="Low complexity" evidence="13">
    <location>
        <begin position="1668"/>
        <end position="1681"/>
    </location>
</feature>
<evidence type="ECO:0000256" key="2">
    <source>
        <dbReference type="ARBA" id="ARBA00006991"/>
    </source>
</evidence>
<dbReference type="FunFam" id="3.30.160.60:FF:000682">
    <property type="entry name" value="ras-responsive element-binding protein 1 isoform X1"/>
    <property type="match status" value="1"/>
</dbReference>
<dbReference type="Gene3D" id="3.30.160.60">
    <property type="entry name" value="Classic Zinc Finger"/>
    <property type="match status" value="11"/>
</dbReference>
<feature type="domain" description="C2H2-type" evidence="14">
    <location>
        <begin position="1496"/>
        <end position="1523"/>
    </location>
</feature>
<dbReference type="InterPro" id="IPR013087">
    <property type="entry name" value="Znf_C2H2_type"/>
</dbReference>
<dbReference type="Proteomes" id="UP000515152">
    <property type="component" value="Chromosome 17"/>
</dbReference>
<keyword evidence="4" id="KW-0677">Repeat</keyword>
<dbReference type="SMART" id="SM00355">
    <property type="entry name" value="ZnF_C2H2"/>
    <property type="match status" value="16"/>
</dbReference>
<sequence>MSRRKQPNPNKVRLMENGPEDKGSGGQGGLIVTTREEGAQDQSSVIHTEEDHGEHSERTDPEKRSENGAEGTDDGPLEETYGVELSSINSMMSTVMSAPTLSGPGVDSASCTPTKSPVLHSKSITSRSPSISRAGRKNQAPTQNEAKEESGASFICPLCDKDCLTQHQLTMHIRQHNQDNGAADHSCSICGKALSSASSLDRHMLVHSGERPYKCSICGQSFTTNGNMHRHSKIHIKEPASSIPISPLSPTKRRRPSAKRKGSQDEDGEPMDETNNKMVIEEKGTENATQGKGEDEMLPCPICFKAFRCKSDLETHMEAHPDSSLRCDLCCLSFRTHRGLLRHNAATHHQLPTDPSGRPFIQNNPSIPLGFNDLAFIDFSCHKFPQIAQVWCETNLRRCTSKVHRFVCDLCDKAFPLRSALDLHKDTHQPKESDPDPPPPSPGAEQAETTPPDELSFLGCLGLQHTSRIKPVPSEEDAYQAKLDSIRVIHVEQPTPSLPQEGAVLAGLGGRGFHLVDPLSLQSLSQCEALSILSLKPFQGGFVLQPDGDAVAKPVCGEGGGLELADIQQMLRVASAASNQIVLPTLSKAPCSAMQAAGHKHMPPLKPKPLVAPRTGMSTYTPPPLITTQASLGCISPNLPPPPNSHLLPSSREMSSASSSSSSSSSSTVSGSQVSAERMRMEADCTGDAQMPQDSDHLLQIKSEAGQGAEADERKGSGPGAQKASYPCRFCDQVFAFSGLLQAHMRYHLGILPHQCNICDYVAPDKATLIRHMRTHSGERPYVCRVCYYPFTVKANCERHLRKKHMKNTRKEIEKNIKYITSTSTLSTQEATLEQVGASETLCRFCGDDLKTYRALQIHLRTHSGCQRKPFECRRCGAAFLTKRNCIHHLLKGHPEIQEQIEEHIATIPAETASQPGLNSQPVNGLPASTTTSPIVVPTLPVKVESLSLYSGELEQPLDFSNKGLGGSNAGSPEIKVEGSTSFLLTDTDDCSMEPIDLSIPKNPEKRMKLETEVPVPLLEQREFKKEISAISPPDHSVNQSLQTEKDEKLPLGRYQMPLTVASALNAGGPTSRSALRLKPLLPKPVSSSSSSSTTLKELPPLASIAQIISSVSGAPDLLKRETLLESNGSPNMRREVDITGKVDSASKDGLLDERPLEGATKRCRKRPARYMKGADLNTGNTGSGIDLESSGEFASVEKMLATTHTNKFSPYLQSGALEILQKEGELSLIEKSERKEPKQRLHLQQGQLARKNNLAPGQLQQPPKGGKKNAYSNSVQKMTCPFCPRVFPWSSSLQRHMLTHTGQKPYPCAKCDALFSTKSNCERHLLRKHGVTNRVLRRSGGMPKAKETEEGSPESAESMSETELTTAEAMDLSVADASQSLLLVTQKPSPPTAMSKDAPRSADTDSTQQEETAVQTDLAQNSTNITTTYEEDDDDDDDDAHSSKSLDLNFASQLIDFKFSEHEPQSQTYPPEGSSGKTAAVEEEDSAAPLEDTKHTCKTCGKSFRYAATLARHEKAHLCERIVERLCEENKNNCTNLKEEEEEMEAEEEKRRAAESSMDTGSEDEDEDKEDQSDEEGGLEPKNSESDAGGEEKTKADKRKKVCSVCYKRFWSLQDLTRHMRSHTGERPYRCATCERTFTLKHSLVRHQRIHQKPLSEVTNGGGPASSGGSASEGESSQPGTNPHSENEQEQEQEQEPESEGAERVRELGSGQLSPQLIDRLTDQGLAQVSTADNLPEDPKVEDLAETCRTEAKPGSPVGVGPEADTDSEMPEVAVREAEADADADSKMPEVAVREADADADSDMPEEAVQKADADSEMPEVAVREADAKMPEVAVREADSEMPEVAVREADADSEMPEVAVREADADSKMPEEAVREADAKMPEEAVREADADSDMPEEAVREADAGADSDMPEEPVREAGVLPSETCPQPEAEPEAEDTPSNGFIQGLLEIHTAKPSLEHTLPATELPLVGVD</sequence>
<feature type="compositionally biased region" description="Polar residues" evidence="13">
    <location>
        <begin position="1405"/>
        <end position="1429"/>
    </location>
</feature>
<evidence type="ECO:0000256" key="8">
    <source>
        <dbReference type="ARBA" id="ARBA00023125"/>
    </source>
</evidence>
<dbReference type="Pfam" id="PF00096">
    <property type="entry name" value="zf-C2H2"/>
    <property type="match status" value="7"/>
</dbReference>
<evidence type="ECO:0000256" key="4">
    <source>
        <dbReference type="ARBA" id="ARBA00022737"/>
    </source>
</evidence>
<evidence type="ECO:0000259" key="14">
    <source>
        <dbReference type="PROSITE" id="PS50157"/>
    </source>
</evidence>
<feature type="region of interest" description="Disordered" evidence="13">
    <location>
        <begin position="1539"/>
        <end position="1598"/>
    </location>
</feature>
<feature type="compositionally biased region" description="Basic and acidic residues" evidence="13">
    <location>
        <begin position="1738"/>
        <end position="1753"/>
    </location>
</feature>
<feature type="region of interest" description="Disordered" evidence="13">
    <location>
        <begin position="1956"/>
        <end position="1975"/>
    </location>
</feature>
<feature type="domain" description="C2H2-type" evidence="14">
    <location>
        <begin position="782"/>
        <end position="810"/>
    </location>
</feature>
<feature type="domain" description="C2H2-type" evidence="14">
    <location>
        <begin position="154"/>
        <end position="181"/>
    </location>
</feature>
<dbReference type="PROSITE" id="PS50157">
    <property type="entry name" value="ZINC_FINGER_C2H2_2"/>
    <property type="match status" value="13"/>
</dbReference>
<feature type="compositionally biased region" description="Basic and acidic residues" evidence="13">
    <location>
        <begin position="1823"/>
        <end position="1840"/>
    </location>
</feature>
<keyword evidence="7" id="KW-0805">Transcription regulation</keyword>
<dbReference type="FunFam" id="3.30.160.60:FF:001788">
    <property type="entry name" value="ras-responsive element-binding protein 1"/>
    <property type="match status" value="1"/>
</dbReference>
<feature type="region of interest" description="Disordered" evidence="13">
    <location>
        <begin position="1"/>
        <end position="79"/>
    </location>
</feature>
<dbReference type="InterPro" id="IPR052795">
    <property type="entry name" value="RREB1"/>
</dbReference>
<evidence type="ECO:0000256" key="12">
    <source>
        <dbReference type="PROSITE-ProRule" id="PRU00042"/>
    </source>
</evidence>
<dbReference type="Pfam" id="PF13912">
    <property type="entry name" value="zf-C2H2_6"/>
    <property type="match status" value="1"/>
</dbReference>
<feature type="domain" description="C2H2-type" evidence="14">
    <location>
        <begin position="754"/>
        <end position="781"/>
    </location>
</feature>
<dbReference type="PANTHER" id="PTHR46451">
    <property type="entry name" value="RAS-RESPONSIVE ELEMENT-BINDING PROTEIN 1"/>
    <property type="match status" value="1"/>
</dbReference>
<dbReference type="SUPFAM" id="SSF57667">
    <property type="entry name" value="beta-beta-alpha zinc fingers"/>
    <property type="match status" value="8"/>
</dbReference>
<feature type="region of interest" description="Disordered" evidence="13">
    <location>
        <begin position="426"/>
        <end position="451"/>
    </location>
</feature>
<accession>A0A6P8GKS9</accession>
<feature type="domain" description="C2H2-type" evidence="14">
    <location>
        <begin position="726"/>
        <end position="753"/>
    </location>
</feature>
<feature type="compositionally biased region" description="Basic residues" evidence="13">
    <location>
        <begin position="251"/>
        <end position="261"/>
    </location>
</feature>
<feature type="region of interest" description="Disordered" evidence="13">
    <location>
        <begin position="1231"/>
        <end position="1272"/>
    </location>
</feature>
<dbReference type="KEGG" id="char:105896314"/>
<dbReference type="GO" id="GO:0008270">
    <property type="term" value="F:zinc ion binding"/>
    <property type="evidence" value="ECO:0007669"/>
    <property type="project" value="UniProtKB-KW"/>
</dbReference>
<feature type="compositionally biased region" description="Acidic residues" evidence="13">
    <location>
        <begin position="1689"/>
        <end position="1701"/>
    </location>
</feature>
<keyword evidence="3" id="KW-0479">Metal-binding</keyword>
<feature type="region of interest" description="Disordered" evidence="13">
    <location>
        <begin position="1646"/>
        <end position="1948"/>
    </location>
</feature>
<dbReference type="FunFam" id="3.30.160.60:FF:003785">
    <property type="entry name" value="Ras-responsive element-binding protein 1b"/>
    <property type="match status" value="1"/>
</dbReference>
<feature type="region of interest" description="Disordered" evidence="13">
    <location>
        <begin position="1336"/>
        <end position="1367"/>
    </location>
</feature>
<dbReference type="GeneID" id="105896314"/>
<feature type="domain" description="C2H2-type" evidence="14">
    <location>
        <begin position="1602"/>
        <end position="1629"/>
    </location>
</feature>
<comment type="subcellular location">
    <subcellularLocation>
        <location evidence="1">Nucleus</location>
    </subcellularLocation>
</comment>
<dbReference type="GO" id="GO:0005634">
    <property type="term" value="C:nucleus"/>
    <property type="evidence" value="ECO:0007669"/>
    <property type="project" value="UniProtKB-SubCell"/>
</dbReference>
<feature type="compositionally biased region" description="Acidic residues" evidence="13">
    <location>
        <begin position="1562"/>
        <end position="1579"/>
    </location>
</feature>
<feature type="domain" description="C2H2-type" evidence="14">
    <location>
        <begin position="298"/>
        <end position="325"/>
    </location>
</feature>
<evidence type="ECO:0000256" key="7">
    <source>
        <dbReference type="ARBA" id="ARBA00023015"/>
    </source>
</evidence>
<feature type="domain" description="C2H2-type" evidence="14">
    <location>
        <begin position="1630"/>
        <end position="1652"/>
    </location>
</feature>
<dbReference type="GO" id="GO:0051094">
    <property type="term" value="P:positive regulation of developmental process"/>
    <property type="evidence" value="ECO:0007669"/>
    <property type="project" value="UniProtKB-ARBA"/>
</dbReference>
<feature type="domain" description="C2H2-type" evidence="14">
    <location>
        <begin position="213"/>
        <end position="240"/>
    </location>
</feature>
<feature type="compositionally biased region" description="Low complexity" evidence="13">
    <location>
        <begin position="239"/>
        <end position="250"/>
    </location>
</feature>
<evidence type="ECO:0000256" key="11">
    <source>
        <dbReference type="ARBA" id="ARBA00072640"/>
    </source>
</evidence>
<dbReference type="FunFam" id="3.30.160.60:FF:000813">
    <property type="entry name" value="ras-responsive element-binding protein 1 isoform X1"/>
    <property type="match status" value="1"/>
</dbReference>
<dbReference type="FunFam" id="3.30.160.60:FF:001782">
    <property type="entry name" value="Ras-responsive element-binding protein 1a"/>
    <property type="match status" value="1"/>
</dbReference>
<feature type="domain" description="C2H2-type" evidence="14">
    <location>
        <begin position="841"/>
        <end position="868"/>
    </location>
</feature>
<keyword evidence="5 12" id="KW-0863">Zinc-finger</keyword>
<feature type="compositionally biased region" description="Basic and acidic residues" evidence="13">
    <location>
        <begin position="1583"/>
        <end position="1596"/>
    </location>
</feature>
<evidence type="ECO:0000256" key="10">
    <source>
        <dbReference type="ARBA" id="ARBA00023242"/>
    </source>
</evidence>
<reference evidence="16" key="1">
    <citation type="submission" date="2025-08" db="UniProtKB">
        <authorList>
            <consortium name="RefSeq"/>
        </authorList>
    </citation>
    <scope>IDENTIFICATION</scope>
</reference>
<dbReference type="GO" id="GO:0001228">
    <property type="term" value="F:DNA-binding transcription activator activity, RNA polymerase II-specific"/>
    <property type="evidence" value="ECO:0007669"/>
    <property type="project" value="TreeGrafter"/>
</dbReference>
<dbReference type="CTD" id="338237"/>
<dbReference type="PANTHER" id="PTHR46451:SF1">
    <property type="entry name" value="RAS-RESPONSIVE ELEMENT-BINDING PROTEIN 1"/>
    <property type="match status" value="1"/>
</dbReference>
<keyword evidence="15" id="KW-1185">Reference proteome</keyword>
<dbReference type="FunFam" id="3.30.160.60:FF:000507">
    <property type="entry name" value="ras-responsive element-binding protein 1 isoform X2"/>
    <property type="match status" value="1"/>
</dbReference>
<evidence type="ECO:0000256" key="6">
    <source>
        <dbReference type="ARBA" id="ARBA00022833"/>
    </source>
</evidence>
<feature type="compositionally biased region" description="Basic and acidic residues" evidence="13">
    <location>
        <begin position="1775"/>
        <end position="1798"/>
    </location>
</feature>
<keyword evidence="8" id="KW-0238">DNA-binding</keyword>
<feature type="compositionally biased region" description="Basic and acidic residues" evidence="13">
    <location>
        <begin position="1861"/>
        <end position="1892"/>
    </location>
</feature>